<dbReference type="AlphaFoldDB" id="A0A8X6W8M1"/>
<feature type="compositionally biased region" description="Polar residues" evidence="1">
    <location>
        <begin position="17"/>
        <end position="28"/>
    </location>
</feature>
<evidence type="ECO:0000256" key="1">
    <source>
        <dbReference type="SAM" id="MobiDB-lite"/>
    </source>
</evidence>
<feature type="region of interest" description="Disordered" evidence="1">
    <location>
        <begin position="44"/>
        <end position="78"/>
    </location>
</feature>
<evidence type="ECO:0000313" key="2">
    <source>
        <dbReference type="EMBL" id="GFY29636.1"/>
    </source>
</evidence>
<reference evidence="2" key="1">
    <citation type="submission" date="2020-08" db="EMBL/GenBank/DDBJ databases">
        <title>Multicomponent nature underlies the extraordinary mechanical properties of spider dragline silk.</title>
        <authorList>
            <person name="Kono N."/>
            <person name="Nakamura H."/>
            <person name="Mori M."/>
            <person name="Yoshida Y."/>
            <person name="Ohtoshi R."/>
            <person name="Malay A.D."/>
            <person name="Moran D.A.P."/>
            <person name="Tomita M."/>
            <person name="Numata K."/>
            <person name="Arakawa K."/>
        </authorList>
    </citation>
    <scope>NUCLEOTIDE SEQUENCE</scope>
</reference>
<gene>
    <name evidence="2" type="ORF">TNCV_1812161</name>
</gene>
<organism evidence="2 3">
    <name type="scientific">Trichonephila clavipes</name>
    <name type="common">Golden silk orbweaver</name>
    <name type="synonym">Nephila clavipes</name>
    <dbReference type="NCBI Taxonomy" id="2585209"/>
    <lineage>
        <taxon>Eukaryota</taxon>
        <taxon>Metazoa</taxon>
        <taxon>Ecdysozoa</taxon>
        <taxon>Arthropoda</taxon>
        <taxon>Chelicerata</taxon>
        <taxon>Arachnida</taxon>
        <taxon>Araneae</taxon>
        <taxon>Araneomorphae</taxon>
        <taxon>Entelegynae</taxon>
        <taxon>Araneoidea</taxon>
        <taxon>Nephilidae</taxon>
        <taxon>Trichonephila</taxon>
    </lineage>
</organism>
<name>A0A8X6W8M1_TRICX</name>
<feature type="region of interest" description="Disordered" evidence="1">
    <location>
        <begin position="1"/>
        <end position="28"/>
    </location>
</feature>
<sequence>MNSLLGSAVPTEVQGARRTSSTKSVCGVDTSTCTKSLRLPHRKEYHSVRSGNSSCHRTEPPKSNLKAGVFHTGDAISS</sequence>
<keyword evidence="3" id="KW-1185">Reference proteome</keyword>
<proteinExistence type="predicted"/>
<dbReference type="EMBL" id="BMAU01021389">
    <property type="protein sequence ID" value="GFY29636.1"/>
    <property type="molecule type" value="Genomic_DNA"/>
</dbReference>
<evidence type="ECO:0000313" key="3">
    <source>
        <dbReference type="Proteomes" id="UP000887159"/>
    </source>
</evidence>
<dbReference type="Proteomes" id="UP000887159">
    <property type="component" value="Unassembled WGS sequence"/>
</dbReference>
<protein>
    <submittedName>
        <fullName evidence="2">Uncharacterized protein</fullName>
    </submittedName>
</protein>
<comment type="caution">
    <text evidence="2">The sequence shown here is derived from an EMBL/GenBank/DDBJ whole genome shotgun (WGS) entry which is preliminary data.</text>
</comment>
<accession>A0A8X6W8M1</accession>